<comment type="caution">
    <text evidence="6">The sequence shown here is derived from an EMBL/GenBank/DDBJ whole genome shotgun (WGS) entry which is preliminary data.</text>
</comment>
<dbReference type="EMBL" id="JBBUTG010000022">
    <property type="protein sequence ID" value="MEK8033884.1"/>
    <property type="molecule type" value="Genomic_DNA"/>
</dbReference>
<feature type="transmembrane region" description="Helical" evidence="4">
    <location>
        <begin position="12"/>
        <end position="31"/>
    </location>
</feature>
<dbReference type="SUPFAM" id="SSF58104">
    <property type="entry name" value="Methyl-accepting chemotaxis protein (MCP) signaling domain"/>
    <property type="match status" value="1"/>
</dbReference>
<dbReference type="Gene3D" id="1.10.287.950">
    <property type="entry name" value="Methyl-accepting chemotaxis protein"/>
    <property type="match status" value="1"/>
</dbReference>
<dbReference type="RefSeq" id="WP_341428310.1">
    <property type="nucleotide sequence ID" value="NZ_JBBUTG010000022.1"/>
</dbReference>
<dbReference type="InterPro" id="IPR051310">
    <property type="entry name" value="MCP_chemotaxis"/>
</dbReference>
<name>A0ABU9BXQ5_9BURK</name>
<organism evidence="6 7">
    <name type="scientific">Ideonella lacteola</name>
    <dbReference type="NCBI Taxonomy" id="2984193"/>
    <lineage>
        <taxon>Bacteria</taxon>
        <taxon>Pseudomonadati</taxon>
        <taxon>Pseudomonadota</taxon>
        <taxon>Betaproteobacteria</taxon>
        <taxon>Burkholderiales</taxon>
        <taxon>Sphaerotilaceae</taxon>
        <taxon>Ideonella</taxon>
    </lineage>
</organism>
<keyword evidence="4" id="KW-0812">Transmembrane</keyword>
<dbReference type="Pfam" id="PF12729">
    <property type="entry name" value="4HB_MCP_1"/>
    <property type="match status" value="1"/>
</dbReference>
<keyword evidence="1" id="KW-0488">Methylation</keyword>
<keyword evidence="7" id="KW-1185">Reference proteome</keyword>
<evidence type="ECO:0000313" key="7">
    <source>
        <dbReference type="Proteomes" id="UP001371218"/>
    </source>
</evidence>
<sequence>MFSTFKSRLIGILVVINGAVLVLGASSFYFLGAIGHRLETFTQGIYHRLEIATRLREVADDRAIAVRNLALLTDAASRQKTLDAFEQAQRETTRALDELRLAVKQAAAPVEVMQSIERIAQVEAKYSPVAAQIVEQLKTGAKDEAIARIEKECTPTLLALTTAIHDYMDLTERRTRDYVEDTAVAAAWQRMAMVITALATLGLSAALGYLLWRNVNRTLGTEPERLTQYLGSMAHGNLTALGDEHQVQAGSLLGAMTVMQEQMRNVVEKVRQASDSIATGSNQIASGNADLSQRTEHQASNLQKTASAMLQMNRSVDHNAQSAMTASTLASAVSTAAANGSEVMQRVTDTMNEIHRSSAKISDIIGVIDGIAFQTNILALNAAVEAARAGEQGRGFAVVASEVRSLAQRSAEAAKEIKSLISTSVERVDAGTSLVGEATQSVGNIVHEVRRVVDLIHEIGHAAQEQSAGIAAVSTSVTELDQSTQQNAALAEQSAAAADSLRMQSEELAAAVSYFKV</sequence>
<dbReference type="PRINTS" id="PR00260">
    <property type="entry name" value="CHEMTRNSDUCR"/>
</dbReference>
<dbReference type="InterPro" id="IPR047347">
    <property type="entry name" value="YvaQ-like_sensor"/>
</dbReference>
<keyword evidence="3" id="KW-0807">Transducer</keyword>
<dbReference type="InterPro" id="IPR024478">
    <property type="entry name" value="HlyB_4HB_MCP"/>
</dbReference>
<dbReference type="Proteomes" id="UP001371218">
    <property type="component" value="Unassembled WGS sequence"/>
</dbReference>
<keyword evidence="4" id="KW-1133">Transmembrane helix</keyword>
<evidence type="ECO:0000256" key="2">
    <source>
        <dbReference type="ARBA" id="ARBA00029447"/>
    </source>
</evidence>
<dbReference type="SMART" id="SM00283">
    <property type="entry name" value="MA"/>
    <property type="match status" value="1"/>
</dbReference>
<gene>
    <name evidence="6" type="ORF">AACH06_23920</name>
</gene>
<dbReference type="CDD" id="cd19411">
    <property type="entry name" value="MCP2201-like_sensor"/>
    <property type="match status" value="1"/>
</dbReference>
<evidence type="ECO:0000256" key="1">
    <source>
        <dbReference type="ARBA" id="ARBA00022481"/>
    </source>
</evidence>
<accession>A0ABU9BXQ5</accession>
<dbReference type="CDD" id="cd11386">
    <property type="entry name" value="MCP_signal"/>
    <property type="match status" value="1"/>
</dbReference>
<dbReference type="Pfam" id="PF00015">
    <property type="entry name" value="MCPsignal"/>
    <property type="match status" value="1"/>
</dbReference>
<evidence type="ECO:0000259" key="5">
    <source>
        <dbReference type="PROSITE" id="PS50111"/>
    </source>
</evidence>
<feature type="domain" description="Methyl-accepting transducer" evidence="5">
    <location>
        <begin position="273"/>
        <end position="502"/>
    </location>
</feature>
<protein>
    <submittedName>
        <fullName evidence="6">Methyl-accepting chemotaxis protein</fullName>
    </submittedName>
</protein>
<comment type="similarity">
    <text evidence="2">Belongs to the methyl-accepting chemotaxis (MCP) protein family.</text>
</comment>
<dbReference type="PANTHER" id="PTHR43531">
    <property type="entry name" value="PROTEIN ICFG"/>
    <property type="match status" value="1"/>
</dbReference>
<dbReference type="InterPro" id="IPR004090">
    <property type="entry name" value="Chemotax_Me-accpt_rcpt"/>
</dbReference>
<dbReference type="PROSITE" id="PS50111">
    <property type="entry name" value="CHEMOTAXIS_TRANSDUC_2"/>
    <property type="match status" value="1"/>
</dbReference>
<evidence type="ECO:0000256" key="4">
    <source>
        <dbReference type="SAM" id="Phobius"/>
    </source>
</evidence>
<dbReference type="InterPro" id="IPR004089">
    <property type="entry name" value="MCPsignal_dom"/>
</dbReference>
<reference evidence="6 7" key="1">
    <citation type="submission" date="2024-04" db="EMBL/GenBank/DDBJ databases">
        <title>Novel species of the genus Ideonella isolated from streams.</title>
        <authorList>
            <person name="Lu H."/>
        </authorList>
    </citation>
    <scope>NUCLEOTIDE SEQUENCE [LARGE SCALE GENOMIC DNA]</scope>
    <source>
        <strain evidence="6 7">DXS29W</strain>
    </source>
</reference>
<proteinExistence type="inferred from homology"/>
<keyword evidence="4" id="KW-0472">Membrane</keyword>
<evidence type="ECO:0000313" key="6">
    <source>
        <dbReference type="EMBL" id="MEK8033884.1"/>
    </source>
</evidence>
<evidence type="ECO:0000256" key="3">
    <source>
        <dbReference type="PROSITE-ProRule" id="PRU00284"/>
    </source>
</evidence>
<feature type="transmembrane region" description="Helical" evidence="4">
    <location>
        <begin position="192"/>
        <end position="212"/>
    </location>
</feature>
<dbReference type="PANTHER" id="PTHR43531:SF14">
    <property type="entry name" value="METHYL-ACCEPTING CHEMOTAXIS PROTEIN I-RELATED"/>
    <property type="match status" value="1"/>
</dbReference>